<dbReference type="Proteomes" id="UP000030686">
    <property type="component" value="Unassembled WGS sequence"/>
</dbReference>
<evidence type="ECO:0000313" key="1">
    <source>
        <dbReference type="EMBL" id="CDM33138.1"/>
    </source>
</evidence>
<name>W6Q8Z6_PENRF</name>
<sequence>MFGSIKAQRIKCGRPCSITLVMLEALCDRLLEKPTIYAEACIQAGASA</sequence>
<dbReference type="EMBL" id="HG792016">
    <property type="protein sequence ID" value="CDM33138.1"/>
    <property type="molecule type" value="Genomic_DNA"/>
</dbReference>
<keyword evidence="2" id="KW-1185">Reference proteome</keyword>
<gene>
    <name evidence="1" type="ORF">PROQFM164_S02g003290</name>
</gene>
<evidence type="ECO:0000313" key="2">
    <source>
        <dbReference type="Proteomes" id="UP000030686"/>
    </source>
</evidence>
<protein>
    <submittedName>
        <fullName evidence="1">Probable transposable element</fullName>
    </submittedName>
</protein>
<organism evidence="1 2">
    <name type="scientific">Penicillium roqueforti (strain FM164)</name>
    <dbReference type="NCBI Taxonomy" id="1365484"/>
    <lineage>
        <taxon>Eukaryota</taxon>
        <taxon>Fungi</taxon>
        <taxon>Dikarya</taxon>
        <taxon>Ascomycota</taxon>
        <taxon>Pezizomycotina</taxon>
        <taxon>Eurotiomycetes</taxon>
        <taxon>Eurotiomycetidae</taxon>
        <taxon>Eurotiales</taxon>
        <taxon>Aspergillaceae</taxon>
        <taxon>Penicillium</taxon>
    </lineage>
</organism>
<reference evidence="1" key="1">
    <citation type="journal article" date="2014" name="Nat. Commun.">
        <title>Multiple recent horizontal transfers of a large genomic region in cheese making fungi.</title>
        <authorList>
            <person name="Cheeseman K."/>
            <person name="Ropars J."/>
            <person name="Renault P."/>
            <person name="Dupont J."/>
            <person name="Gouzy J."/>
            <person name="Branca A."/>
            <person name="Abraham A.L."/>
            <person name="Ceppi M."/>
            <person name="Conseiller E."/>
            <person name="Debuchy R."/>
            <person name="Malagnac F."/>
            <person name="Goarin A."/>
            <person name="Silar P."/>
            <person name="Lacoste S."/>
            <person name="Sallet E."/>
            <person name="Bensimon A."/>
            <person name="Giraud T."/>
            <person name="Brygoo Y."/>
        </authorList>
    </citation>
    <scope>NUCLEOTIDE SEQUENCE [LARGE SCALE GENOMIC DNA]</scope>
    <source>
        <strain evidence="1">FM164</strain>
    </source>
</reference>
<dbReference type="AlphaFoldDB" id="W6Q8Z6"/>
<accession>W6Q8Z6</accession>
<proteinExistence type="predicted"/>
<dbReference type="OrthoDB" id="5379619at2759"/>